<evidence type="ECO:0000313" key="2">
    <source>
        <dbReference type="Proteomes" id="UP000195402"/>
    </source>
</evidence>
<organism evidence="1 2">
    <name type="scientific">Macleaya cordata</name>
    <name type="common">Five-seeded plume-poppy</name>
    <name type="synonym">Bocconia cordata</name>
    <dbReference type="NCBI Taxonomy" id="56857"/>
    <lineage>
        <taxon>Eukaryota</taxon>
        <taxon>Viridiplantae</taxon>
        <taxon>Streptophyta</taxon>
        <taxon>Embryophyta</taxon>
        <taxon>Tracheophyta</taxon>
        <taxon>Spermatophyta</taxon>
        <taxon>Magnoliopsida</taxon>
        <taxon>Ranunculales</taxon>
        <taxon>Papaveraceae</taxon>
        <taxon>Papaveroideae</taxon>
        <taxon>Macleaya</taxon>
    </lineage>
</organism>
<evidence type="ECO:0000313" key="1">
    <source>
        <dbReference type="EMBL" id="OVA08068.1"/>
    </source>
</evidence>
<dbReference type="Proteomes" id="UP000195402">
    <property type="component" value="Unassembled WGS sequence"/>
</dbReference>
<keyword evidence="2" id="KW-1185">Reference proteome</keyword>
<dbReference type="PANTHER" id="PTHR36617:SF16">
    <property type="entry name" value="OS04G0516500 PROTEIN"/>
    <property type="match status" value="1"/>
</dbReference>
<dbReference type="EMBL" id="MVGT01002363">
    <property type="protein sequence ID" value="OVA08068.1"/>
    <property type="molecule type" value="Genomic_DNA"/>
</dbReference>
<dbReference type="InParanoid" id="A0A200QC53"/>
<proteinExistence type="predicted"/>
<gene>
    <name evidence="1" type="ORF">BVC80_1729g16</name>
</gene>
<name>A0A200QC53_MACCD</name>
<dbReference type="OrthoDB" id="1002578at2759"/>
<protein>
    <recommendedName>
        <fullName evidence="3">Reverse transcriptase zinc-binding domain</fullName>
    </recommendedName>
</protein>
<dbReference type="AlphaFoldDB" id="A0A200QC53"/>
<comment type="caution">
    <text evidence="1">The sequence shown here is derived from an EMBL/GenBank/DDBJ whole genome shotgun (WGS) entry which is preliminary data.</text>
</comment>
<evidence type="ECO:0008006" key="3">
    <source>
        <dbReference type="Google" id="ProtNLM"/>
    </source>
</evidence>
<reference evidence="1 2" key="1">
    <citation type="journal article" date="2017" name="Mol. Plant">
        <title>The Genome of Medicinal Plant Macleaya cordata Provides New Insights into Benzylisoquinoline Alkaloids Metabolism.</title>
        <authorList>
            <person name="Liu X."/>
            <person name="Liu Y."/>
            <person name="Huang P."/>
            <person name="Ma Y."/>
            <person name="Qing Z."/>
            <person name="Tang Q."/>
            <person name="Cao H."/>
            <person name="Cheng P."/>
            <person name="Zheng Y."/>
            <person name="Yuan Z."/>
            <person name="Zhou Y."/>
            <person name="Liu J."/>
            <person name="Tang Z."/>
            <person name="Zhuo Y."/>
            <person name="Zhang Y."/>
            <person name="Yu L."/>
            <person name="Huang J."/>
            <person name="Yang P."/>
            <person name="Peng Q."/>
            <person name="Zhang J."/>
            <person name="Jiang W."/>
            <person name="Zhang Z."/>
            <person name="Lin K."/>
            <person name="Ro D.K."/>
            <person name="Chen X."/>
            <person name="Xiong X."/>
            <person name="Shang Y."/>
            <person name="Huang S."/>
            <person name="Zeng J."/>
        </authorList>
    </citation>
    <scope>NUCLEOTIDE SEQUENCE [LARGE SCALE GENOMIC DNA]</scope>
    <source>
        <strain evidence="2">cv. BLH2017</strain>
        <tissue evidence="1">Root</tissue>
    </source>
</reference>
<dbReference type="PANTHER" id="PTHR36617">
    <property type="entry name" value="PROTEIN, PUTATIVE-RELATED"/>
    <property type="match status" value="1"/>
</dbReference>
<accession>A0A200QC53</accession>
<sequence length="170" mass="19572">MEKYGSSTLEWDPKVPKSSYGTALWRSICNQMEDFKKGIAHTIASGDKVRFWEDKWITNQPLCVAFPALYAVSSSKNFKIADLLSYVNGEPNWSLNFSRRLYDFEMNGEEEDRRIWSSLKNKTFSVKSAYQNLHAREQCVYEGKERESYDGGLASSNNLDDLVRKKSANL</sequence>